<proteinExistence type="inferred from homology"/>
<sequence length="369" mass="41103">MPPEYFSAGRACATPADALLRAHLCKLQLRVAGSMSIYHLSVKTISRSEGRSAVAAAAYRTATALIDERTGQEYDYRRKQGVLSAFLLCPDSVFATSSELWNAAEAAESRKNSTVAREYEVALPHELSLEAQEELALDFTAWLVERYQVAAEIAIHAPGRRGDNRNVHAHITTTTRLIGFGGFGAKTRVLDNRKTGRQEILTIREQWEEYCNLALRLHNCPERIDHRSYAVRGLDIEPTKHLGPVATGIERRAGGAVPVTHRGREHASILGRRSLCRRAITAFYDAKELMRHTRQLPPLKRPVINNGPDDEITPDAERGSCTHVRGGDAWQKECMPSRRLKPVSELNPEPDYEAAAEDNPDDIDYGLAM</sequence>
<evidence type="ECO:0000313" key="6">
    <source>
        <dbReference type="Proteomes" id="UP000635278"/>
    </source>
</evidence>
<evidence type="ECO:0000256" key="1">
    <source>
        <dbReference type="ARBA" id="ARBA00010873"/>
    </source>
</evidence>
<comment type="caution">
    <text evidence="5">The sequence shown here is derived from an EMBL/GenBank/DDBJ whole genome shotgun (WGS) entry which is preliminary data.</text>
</comment>
<name>A0ABX0JXR6_9PROT</name>
<protein>
    <submittedName>
        <fullName evidence="5">Conjugal transfer protein TraA</fullName>
    </submittedName>
</protein>
<gene>
    <name evidence="5" type="ORF">GOB93_19870</name>
</gene>
<evidence type="ECO:0000256" key="3">
    <source>
        <dbReference type="SAM" id="MobiDB-lite"/>
    </source>
</evidence>
<dbReference type="Gene3D" id="3.30.930.30">
    <property type="match status" value="1"/>
</dbReference>
<dbReference type="InterPro" id="IPR005053">
    <property type="entry name" value="MobA_MobL"/>
</dbReference>
<keyword evidence="2" id="KW-0184">Conjugation</keyword>
<organism evidence="5 6">
    <name type="scientific">Acetobacter musti</name>
    <dbReference type="NCBI Taxonomy" id="864732"/>
    <lineage>
        <taxon>Bacteria</taxon>
        <taxon>Pseudomonadati</taxon>
        <taxon>Pseudomonadota</taxon>
        <taxon>Alphaproteobacteria</taxon>
        <taxon>Acetobacterales</taxon>
        <taxon>Acetobacteraceae</taxon>
        <taxon>Acetobacter</taxon>
    </lineage>
</organism>
<accession>A0ABX0JXR6</accession>
<dbReference type="Pfam" id="PF03389">
    <property type="entry name" value="MobA_MobL"/>
    <property type="match status" value="1"/>
</dbReference>
<evidence type="ECO:0000313" key="5">
    <source>
        <dbReference type="EMBL" id="NHN86838.1"/>
    </source>
</evidence>
<keyword evidence="6" id="KW-1185">Reference proteome</keyword>
<feature type="compositionally biased region" description="Acidic residues" evidence="3">
    <location>
        <begin position="348"/>
        <end position="369"/>
    </location>
</feature>
<comment type="similarity">
    <text evidence="1">Belongs to the MobA/MobL family.</text>
</comment>
<evidence type="ECO:0000256" key="2">
    <source>
        <dbReference type="ARBA" id="ARBA00022971"/>
    </source>
</evidence>
<reference evidence="5 6" key="1">
    <citation type="journal article" date="2020" name="Int. J. Syst. Evol. Microbiol.">
        <title>Novel acetic acid bacteria from cider fermentations: Acetobacter conturbans sp. nov. and Acetobacter fallax sp. nov.</title>
        <authorList>
            <person name="Sombolestani A.S."/>
            <person name="Cleenwerck I."/>
            <person name="Cnockaert M."/>
            <person name="Borremans W."/>
            <person name="Wieme A.D."/>
            <person name="De Vuyst L."/>
            <person name="Vandamme P."/>
        </authorList>
    </citation>
    <scope>NUCLEOTIDE SEQUENCE [LARGE SCALE GENOMIC DNA]</scope>
    <source>
        <strain evidence="5 6">LMG 30640</strain>
    </source>
</reference>
<dbReference type="NCBIfam" id="NF041496">
    <property type="entry name" value="MobQ"/>
    <property type="match status" value="1"/>
</dbReference>
<feature type="domain" description="MobA/MobL protein" evidence="4">
    <location>
        <begin position="51"/>
        <end position="252"/>
    </location>
</feature>
<dbReference type="Proteomes" id="UP000635278">
    <property type="component" value="Unassembled WGS sequence"/>
</dbReference>
<evidence type="ECO:0000259" key="4">
    <source>
        <dbReference type="Pfam" id="PF03389"/>
    </source>
</evidence>
<feature type="region of interest" description="Disordered" evidence="3">
    <location>
        <begin position="298"/>
        <end position="369"/>
    </location>
</feature>
<dbReference type="EMBL" id="WOTB01000058">
    <property type="protein sequence ID" value="NHN86838.1"/>
    <property type="molecule type" value="Genomic_DNA"/>
</dbReference>